<gene>
    <name evidence="1" type="ORF">ACFPTP_01955</name>
</gene>
<organism evidence="1 2">
    <name type="scientific">Sporosarcina koreensis</name>
    <dbReference type="NCBI Taxonomy" id="334735"/>
    <lineage>
        <taxon>Bacteria</taxon>
        <taxon>Bacillati</taxon>
        <taxon>Bacillota</taxon>
        <taxon>Bacilli</taxon>
        <taxon>Bacillales</taxon>
        <taxon>Caryophanaceae</taxon>
        <taxon>Sporosarcina</taxon>
    </lineage>
</organism>
<sequence length="61" mass="7239">MWIIIFLLLIISLLFSISYSLSKIIDQLKLISEHFNVKEKEEVVISDEEIEKELEDESKEK</sequence>
<dbReference type="EMBL" id="JBHSNP010000002">
    <property type="protein sequence ID" value="MFC5602029.1"/>
    <property type="molecule type" value="Genomic_DNA"/>
</dbReference>
<evidence type="ECO:0008006" key="3">
    <source>
        <dbReference type="Google" id="ProtNLM"/>
    </source>
</evidence>
<evidence type="ECO:0000313" key="1">
    <source>
        <dbReference type="EMBL" id="MFC5602029.1"/>
    </source>
</evidence>
<name>A0ABW0TUH7_9BACL</name>
<evidence type="ECO:0000313" key="2">
    <source>
        <dbReference type="Proteomes" id="UP001596071"/>
    </source>
</evidence>
<accession>A0ABW0TUH7</accession>
<dbReference type="RefSeq" id="WP_381441713.1">
    <property type="nucleotide sequence ID" value="NZ_JBHSNP010000002.1"/>
</dbReference>
<proteinExistence type="predicted"/>
<protein>
    <recommendedName>
        <fullName evidence="3">Tumour necrosis factor receptor superfamily member 19</fullName>
    </recommendedName>
</protein>
<keyword evidence="2" id="KW-1185">Reference proteome</keyword>
<comment type="caution">
    <text evidence="1">The sequence shown here is derived from an EMBL/GenBank/DDBJ whole genome shotgun (WGS) entry which is preliminary data.</text>
</comment>
<reference evidence="2" key="1">
    <citation type="journal article" date="2019" name="Int. J. Syst. Evol. Microbiol.">
        <title>The Global Catalogue of Microorganisms (GCM) 10K type strain sequencing project: providing services to taxonomists for standard genome sequencing and annotation.</title>
        <authorList>
            <consortium name="The Broad Institute Genomics Platform"/>
            <consortium name="The Broad Institute Genome Sequencing Center for Infectious Disease"/>
            <person name="Wu L."/>
            <person name="Ma J."/>
        </authorList>
    </citation>
    <scope>NUCLEOTIDE SEQUENCE [LARGE SCALE GENOMIC DNA]</scope>
    <source>
        <strain evidence="2">KACC 11299</strain>
    </source>
</reference>
<dbReference type="Proteomes" id="UP001596071">
    <property type="component" value="Unassembled WGS sequence"/>
</dbReference>